<evidence type="ECO:0000313" key="3">
    <source>
        <dbReference type="Proteomes" id="UP001215151"/>
    </source>
</evidence>
<dbReference type="PANTHER" id="PTHR31240:SF0">
    <property type="entry name" value="MATERNAL EFFECT EMBRYO ARREST 18"/>
    <property type="match status" value="1"/>
</dbReference>
<dbReference type="SUPFAM" id="SSF142338">
    <property type="entry name" value="CofD-like"/>
    <property type="match status" value="1"/>
</dbReference>
<feature type="compositionally biased region" description="Low complexity" evidence="1">
    <location>
        <begin position="870"/>
        <end position="879"/>
    </location>
</feature>
<dbReference type="EMBL" id="JAPEVG010000008">
    <property type="protein sequence ID" value="KAJ8497150.1"/>
    <property type="molecule type" value="Genomic_DNA"/>
</dbReference>
<dbReference type="InterPro" id="IPR002882">
    <property type="entry name" value="CofD"/>
</dbReference>
<gene>
    <name evidence="2" type="ORF">ONZ51_g642</name>
</gene>
<comment type="caution">
    <text evidence="2">The sequence shown here is derived from an EMBL/GenBank/DDBJ whole genome shotgun (WGS) entry which is preliminary data.</text>
</comment>
<feature type="compositionally biased region" description="Low complexity" evidence="1">
    <location>
        <begin position="822"/>
        <end position="835"/>
    </location>
</feature>
<feature type="compositionally biased region" description="Polar residues" evidence="1">
    <location>
        <begin position="652"/>
        <end position="671"/>
    </location>
</feature>
<feature type="region of interest" description="Disordered" evidence="1">
    <location>
        <begin position="512"/>
        <end position="636"/>
    </location>
</feature>
<feature type="compositionally biased region" description="Low complexity" evidence="1">
    <location>
        <begin position="609"/>
        <end position="624"/>
    </location>
</feature>
<keyword evidence="3" id="KW-1185">Reference proteome</keyword>
<dbReference type="Pfam" id="PF01933">
    <property type="entry name" value="CofD"/>
    <property type="match status" value="1"/>
</dbReference>
<protein>
    <submittedName>
        <fullName evidence="2">Uncharacterized protein</fullName>
    </submittedName>
</protein>
<sequence>MSYFTLAPNPSNSGVDSPGSSVFDLPIQPGQPQATPDNRSCTVTGQSTELVQPTAQGETSFIVISGGTGCNSICSAFGHAASYILPVSDDGGSSSEIIRVLGGPSIGDIRSRLVRLIPNAGPSSPLDAIRNLLAYRLPANYTEREARDEWRDIVEGRSKLWAGIPNDRKEMIRGFLVYFESEILKRAHKNFSFVNGSIGNYFLSAAQAFFRSLPSAIFLFSSITNSQANILPVIVTNHTVTIAAELENGERLVGQCEISHPVRQGPRIDISSQSEPASPVDALDGTLPQARNVLFQPEGKHQYEPLNAQITHLFYINAYGNEIHPSPNPDYLSSLSRYDVLVYSCGSLWTSIIPCLALKGVANAIARSRSLRAKVLLLNSANDRETDGYAAVDYIRTITRTLNDGHHAQVYGGLSKADTTYPVSAFITHMVFLRGTSVEVDVPSITALGVRCVEVEGPIDERTKLPQFDASCVARAIRSILDSMPEELSQQPHPPRPRLASVHIDLDDPKVNGAVARHDDHTPRTPRLRTRPPHHVAAPPRAQARGQRPAQRAQSALHPPLRTNSKSTYAPRNADQQPDSTLAPDHSSSDDPRPTKRTNPHPSASQGDGALASGQAQIGSSSSGTHPEARPSTSSLSASIHLEDDLAAALASTPTPERTTDLNAPGTTTSPAVAGPVPTMPHMRTRMSLELPPPEPIDILYDADYKHALEGTSPKPCIVPGNALHLIDDDPAAPRSQTPPSIIIVADEDERERERRGSSTTDFDGSNYGDGDGDPETSEGDRRPTRPTGPRVRFRSRVRITSGVHRHRHSTSTANGTPTPCSSASDSPSSSISAPLRYQSDEHGTWGPLGKRLSAYAAGGGWPRRAHPPQIQAQAQTQVQTQQRVQIEQPVPPRAMAGGRIRGGKARRGYDERTPLIRPDRRRMYTESEEEEDAHGRNERLSTEERALRAAALRREEEAVFGKWPWRIFNRHVSALASLSASL</sequence>
<feature type="compositionally biased region" description="Basic residues" evidence="1">
    <location>
        <begin position="792"/>
        <end position="810"/>
    </location>
</feature>
<proteinExistence type="predicted"/>
<accession>A0AAD7XG77</accession>
<feature type="compositionally biased region" description="Polar residues" evidence="1">
    <location>
        <begin position="811"/>
        <end position="821"/>
    </location>
</feature>
<name>A0AAD7XG77_9APHY</name>
<feature type="compositionally biased region" description="Basic residues" evidence="1">
    <location>
        <begin position="524"/>
        <end position="534"/>
    </location>
</feature>
<feature type="compositionally biased region" description="Basic and acidic residues" evidence="1">
    <location>
        <begin position="512"/>
        <end position="523"/>
    </location>
</feature>
<reference evidence="2" key="1">
    <citation type="submission" date="2022-11" db="EMBL/GenBank/DDBJ databases">
        <title>Genome Sequence of Cubamyces cubensis.</title>
        <authorList>
            <person name="Buettner E."/>
        </authorList>
    </citation>
    <scope>NUCLEOTIDE SEQUENCE</scope>
    <source>
        <strain evidence="2">MPL-01</strain>
    </source>
</reference>
<dbReference type="AlphaFoldDB" id="A0AAD7XG77"/>
<feature type="region of interest" description="Disordered" evidence="1">
    <location>
        <begin position="857"/>
        <end position="879"/>
    </location>
</feature>
<dbReference type="Proteomes" id="UP001215151">
    <property type="component" value="Unassembled WGS sequence"/>
</dbReference>
<feature type="compositionally biased region" description="Basic and acidic residues" evidence="1">
    <location>
        <begin position="934"/>
        <end position="943"/>
    </location>
</feature>
<evidence type="ECO:0000313" key="2">
    <source>
        <dbReference type="EMBL" id="KAJ8497150.1"/>
    </source>
</evidence>
<feature type="region of interest" description="Disordered" evidence="1">
    <location>
        <begin position="1"/>
        <end position="38"/>
    </location>
</feature>
<dbReference type="GO" id="GO:0043743">
    <property type="term" value="F:LPPG:FO 2-phospho-L-lactate transferase activity"/>
    <property type="evidence" value="ECO:0007669"/>
    <property type="project" value="InterPro"/>
</dbReference>
<feature type="compositionally biased region" description="Low complexity" evidence="1">
    <location>
        <begin position="535"/>
        <end position="554"/>
    </location>
</feature>
<feature type="region of interest" description="Disordered" evidence="1">
    <location>
        <begin position="652"/>
        <end position="679"/>
    </location>
</feature>
<evidence type="ECO:0000256" key="1">
    <source>
        <dbReference type="SAM" id="MobiDB-lite"/>
    </source>
</evidence>
<feature type="compositionally biased region" description="Polar residues" evidence="1">
    <location>
        <begin position="562"/>
        <end position="580"/>
    </location>
</feature>
<organism evidence="2 3">
    <name type="scientific">Trametes cubensis</name>
    <dbReference type="NCBI Taxonomy" id="1111947"/>
    <lineage>
        <taxon>Eukaryota</taxon>
        <taxon>Fungi</taxon>
        <taxon>Dikarya</taxon>
        <taxon>Basidiomycota</taxon>
        <taxon>Agaricomycotina</taxon>
        <taxon>Agaricomycetes</taxon>
        <taxon>Polyporales</taxon>
        <taxon>Polyporaceae</taxon>
        <taxon>Trametes</taxon>
    </lineage>
</organism>
<feature type="compositionally biased region" description="Polar residues" evidence="1">
    <location>
        <begin position="8"/>
        <end position="20"/>
    </location>
</feature>
<dbReference type="PANTHER" id="PTHR31240">
    <property type="entry name" value="MATERNAL EFFECT EMBRYO ARREST 18"/>
    <property type="match status" value="1"/>
</dbReference>
<dbReference type="InterPro" id="IPR038136">
    <property type="entry name" value="CofD-like_dom_sf"/>
</dbReference>
<dbReference type="Gene3D" id="3.40.50.10680">
    <property type="entry name" value="CofD-like domains"/>
    <property type="match status" value="1"/>
</dbReference>
<feature type="region of interest" description="Disordered" evidence="1">
    <location>
        <begin position="728"/>
        <end position="835"/>
    </location>
</feature>
<feature type="region of interest" description="Disordered" evidence="1">
    <location>
        <begin position="918"/>
        <end position="943"/>
    </location>
</feature>